<dbReference type="Pfam" id="PF00027">
    <property type="entry name" value="cNMP_binding"/>
    <property type="match status" value="1"/>
</dbReference>
<dbReference type="Proteomes" id="UP000030856">
    <property type="component" value="Unassembled WGS sequence"/>
</dbReference>
<gene>
    <name evidence="3" type="ORF">BOV88_01855</name>
    <name evidence="2" type="ORF">JV46_02290</name>
</gene>
<reference evidence="2 4" key="1">
    <citation type="journal article" date="2014" name="BMC Genomics">
        <title>The genome of the intracellular bacterium of the coastal bivalve, Solemya velum: a blueprint for thriving in and out of symbiosis.</title>
        <authorList>
            <person name="Dmytrenko O."/>
            <person name="Russell S.L."/>
            <person name="Loo W.T."/>
            <person name="Fontanez K.M."/>
            <person name="Liao L."/>
            <person name="Roeselers G."/>
            <person name="Sharma R."/>
            <person name="Stewart F.J."/>
            <person name="Newton I.L."/>
            <person name="Woyke T."/>
            <person name="Wu D."/>
            <person name="Lang J.M."/>
            <person name="Eisen J.A."/>
            <person name="Cavanaugh C.M."/>
        </authorList>
    </citation>
    <scope>NUCLEOTIDE SEQUENCE [LARGE SCALE GENOMIC DNA]</scope>
    <source>
        <strain evidence="2 4">WH</strain>
    </source>
</reference>
<comment type="caution">
    <text evidence="2">The sequence shown here is derived from an EMBL/GenBank/DDBJ whole genome shotgun (WGS) entry which is preliminary data.</text>
</comment>
<dbReference type="PROSITE" id="PS50042">
    <property type="entry name" value="CNMP_BINDING_3"/>
    <property type="match status" value="1"/>
</dbReference>
<feature type="domain" description="Cyclic nucleotide-binding" evidence="1">
    <location>
        <begin position="19"/>
        <end position="117"/>
    </location>
</feature>
<keyword evidence="4" id="KW-1185">Reference proteome</keyword>
<evidence type="ECO:0000313" key="3">
    <source>
        <dbReference type="EMBL" id="OOY35818.1"/>
    </source>
</evidence>
<accession>A0A0B0H974</accession>
<dbReference type="RefSeq" id="WP_052132355.1">
    <property type="nucleotide sequence ID" value="NZ_JRAA01000004.1"/>
</dbReference>
<dbReference type="EMBL" id="MPNX01000002">
    <property type="protein sequence ID" value="OOY35818.1"/>
    <property type="molecule type" value="Genomic_DNA"/>
</dbReference>
<dbReference type="eggNOG" id="COG0664">
    <property type="taxonomic scope" value="Bacteria"/>
</dbReference>
<dbReference type="InterPro" id="IPR018490">
    <property type="entry name" value="cNMP-bd_dom_sf"/>
</dbReference>
<dbReference type="InterPro" id="IPR014710">
    <property type="entry name" value="RmlC-like_jellyroll"/>
</dbReference>
<sequence>MKRHISPENMITFLLETPFFETLEPRELQEILHVVKEAEYQAGDILFEEGTEGDAWYVVYRGGVDILKSGEKIAEIGEKGCFGEMSILDKLPRSATVRASADSIFLRVGSEDFDKLVTEEHPVAYKLIHEMAILSSQRQRDTTIKLSQLLNSSDVDDVHAGIRHIVGESTVSE</sequence>
<dbReference type="InterPro" id="IPR018488">
    <property type="entry name" value="cNMP-bd_CS"/>
</dbReference>
<dbReference type="SMART" id="SM00100">
    <property type="entry name" value="cNMP"/>
    <property type="match status" value="1"/>
</dbReference>
<organism evidence="2 4">
    <name type="scientific">Solemya velum gill symbiont</name>
    <dbReference type="NCBI Taxonomy" id="2340"/>
    <lineage>
        <taxon>Bacteria</taxon>
        <taxon>Pseudomonadati</taxon>
        <taxon>Pseudomonadota</taxon>
        <taxon>Gammaproteobacteria</taxon>
        <taxon>sulfur-oxidizing symbionts</taxon>
    </lineage>
</organism>
<dbReference type="SUPFAM" id="SSF51206">
    <property type="entry name" value="cAMP-binding domain-like"/>
    <property type="match status" value="1"/>
</dbReference>
<evidence type="ECO:0000259" key="1">
    <source>
        <dbReference type="PROSITE" id="PS50042"/>
    </source>
</evidence>
<dbReference type="CDD" id="cd00038">
    <property type="entry name" value="CAP_ED"/>
    <property type="match status" value="1"/>
</dbReference>
<evidence type="ECO:0000313" key="4">
    <source>
        <dbReference type="Proteomes" id="UP000030856"/>
    </source>
</evidence>
<dbReference type="AlphaFoldDB" id="A0A0B0H974"/>
<reference evidence="3 5" key="2">
    <citation type="submission" date="2016-11" db="EMBL/GenBank/DDBJ databases">
        <title>Mixed transmission modes and dynamic genome evolution in an obligate animal-bacterial symbiosis.</title>
        <authorList>
            <person name="Russell S.L."/>
            <person name="Corbett-Detig R.B."/>
            <person name="Cavanaugh C.M."/>
        </authorList>
    </citation>
    <scope>NUCLEOTIDE SEQUENCE [LARGE SCALE GENOMIC DNA]</scope>
    <source>
        <strain evidence="3">MA-KB16</strain>
    </source>
</reference>
<dbReference type="PRINTS" id="PR00103">
    <property type="entry name" value="CAMPKINASE"/>
</dbReference>
<name>A0A0B0H974_SOVGS</name>
<proteinExistence type="predicted"/>
<dbReference type="Proteomes" id="UP000190962">
    <property type="component" value="Unassembled WGS sequence"/>
</dbReference>
<dbReference type="GeneID" id="86991019"/>
<evidence type="ECO:0000313" key="5">
    <source>
        <dbReference type="Proteomes" id="UP000190962"/>
    </source>
</evidence>
<dbReference type="STRING" id="2340.JV46_02290"/>
<evidence type="ECO:0000313" key="2">
    <source>
        <dbReference type="EMBL" id="KHF24001.1"/>
    </source>
</evidence>
<dbReference type="OrthoDB" id="9814704at2"/>
<dbReference type="Gene3D" id="2.60.120.10">
    <property type="entry name" value="Jelly Rolls"/>
    <property type="match status" value="1"/>
</dbReference>
<dbReference type="PANTHER" id="PTHR23011">
    <property type="entry name" value="CYCLIC NUCLEOTIDE-BINDING DOMAIN CONTAINING PROTEIN"/>
    <property type="match status" value="1"/>
</dbReference>
<dbReference type="PROSITE" id="PS00889">
    <property type="entry name" value="CNMP_BINDING_2"/>
    <property type="match status" value="1"/>
</dbReference>
<dbReference type="PANTHER" id="PTHR23011:SF28">
    <property type="entry name" value="CYCLIC NUCLEOTIDE-BINDING DOMAIN CONTAINING PROTEIN"/>
    <property type="match status" value="1"/>
</dbReference>
<dbReference type="InterPro" id="IPR000595">
    <property type="entry name" value="cNMP-bd_dom"/>
</dbReference>
<protein>
    <submittedName>
        <fullName evidence="2">Cyclic nucleotide-binding domain-containing protein</fullName>
    </submittedName>
</protein>
<dbReference type="EMBL" id="JRAA01000004">
    <property type="protein sequence ID" value="KHF24001.1"/>
    <property type="molecule type" value="Genomic_DNA"/>
</dbReference>